<name>G2Y8W6_BOTF4</name>
<dbReference type="EMBL" id="FQ790300">
    <property type="protein sequence ID" value="CCD49042.1"/>
    <property type="molecule type" value="Genomic_DNA"/>
</dbReference>
<evidence type="ECO:0000313" key="2">
    <source>
        <dbReference type="Proteomes" id="UP000008177"/>
    </source>
</evidence>
<accession>G2Y8W6</accession>
<sequence length="152" mass="17037">MNVQEISVNGHDCGYAWPFNPRGLDWRIRYLEWTRKILHKRIDTASVAVTGDAIDAALPAEELSLPRTSTLFPKDASTLNTWSMVTQEVAGDPCIFILYCPRSRTDTILVECVSPDEIQKLCARSLHLTRSPQGDSSTFFPLVLMCLQHGLS</sequence>
<dbReference type="AlphaFoldDB" id="G2Y8W6"/>
<gene>
    <name evidence="1" type="ORF">BofuT4_P029180.1</name>
</gene>
<dbReference type="InParanoid" id="G2Y8W6"/>
<dbReference type="HOGENOM" id="CLU_1722085_0_0_1"/>
<dbReference type="Proteomes" id="UP000008177">
    <property type="component" value="Unplaced contigs"/>
</dbReference>
<evidence type="ECO:0000313" key="1">
    <source>
        <dbReference type="EMBL" id="CCD49042.1"/>
    </source>
</evidence>
<organism evidence="1 2">
    <name type="scientific">Botryotinia fuckeliana (strain T4)</name>
    <name type="common">Noble rot fungus</name>
    <name type="synonym">Botrytis cinerea</name>
    <dbReference type="NCBI Taxonomy" id="999810"/>
    <lineage>
        <taxon>Eukaryota</taxon>
        <taxon>Fungi</taxon>
        <taxon>Dikarya</taxon>
        <taxon>Ascomycota</taxon>
        <taxon>Pezizomycotina</taxon>
        <taxon>Leotiomycetes</taxon>
        <taxon>Helotiales</taxon>
        <taxon>Sclerotiniaceae</taxon>
        <taxon>Botrytis</taxon>
    </lineage>
</organism>
<proteinExistence type="predicted"/>
<protein>
    <submittedName>
        <fullName evidence="1">Uncharacterized protein</fullName>
    </submittedName>
</protein>
<dbReference type="OrthoDB" id="3557293at2759"/>
<reference evidence="2" key="1">
    <citation type="journal article" date="2011" name="PLoS Genet.">
        <title>Genomic analysis of the necrotrophic fungal pathogens Sclerotinia sclerotiorum and Botrytis cinerea.</title>
        <authorList>
            <person name="Amselem J."/>
            <person name="Cuomo C.A."/>
            <person name="van Kan J.A."/>
            <person name="Viaud M."/>
            <person name="Benito E.P."/>
            <person name="Couloux A."/>
            <person name="Coutinho P.M."/>
            <person name="de Vries R.P."/>
            <person name="Dyer P.S."/>
            <person name="Fillinger S."/>
            <person name="Fournier E."/>
            <person name="Gout L."/>
            <person name="Hahn M."/>
            <person name="Kohn L."/>
            <person name="Lapalu N."/>
            <person name="Plummer K.M."/>
            <person name="Pradier J.M."/>
            <person name="Quevillon E."/>
            <person name="Sharon A."/>
            <person name="Simon A."/>
            <person name="ten Have A."/>
            <person name="Tudzynski B."/>
            <person name="Tudzynski P."/>
            <person name="Wincker P."/>
            <person name="Andrew M."/>
            <person name="Anthouard V."/>
            <person name="Beever R.E."/>
            <person name="Beffa R."/>
            <person name="Benoit I."/>
            <person name="Bouzid O."/>
            <person name="Brault B."/>
            <person name="Chen Z."/>
            <person name="Choquer M."/>
            <person name="Collemare J."/>
            <person name="Cotton P."/>
            <person name="Danchin E.G."/>
            <person name="Da Silva C."/>
            <person name="Gautier A."/>
            <person name="Giraud C."/>
            <person name="Giraud T."/>
            <person name="Gonzalez C."/>
            <person name="Grossetete S."/>
            <person name="Guldener U."/>
            <person name="Henrissat B."/>
            <person name="Howlett B.J."/>
            <person name="Kodira C."/>
            <person name="Kretschmer M."/>
            <person name="Lappartient A."/>
            <person name="Leroch M."/>
            <person name="Levis C."/>
            <person name="Mauceli E."/>
            <person name="Neuveglise C."/>
            <person name="Oeser B."/>
            <person name="Pearson M."/>
            <person name="Poulain J."/>
            <person name="Poussereau N."/>
            <person name="Quesneville H."/>
            <person name="Rascle C."/>
            <person name="Schumacher J."/>
            <person name="Segurens B."/>
            <person name="Sexton A."/>
            <person name="Silva E."/>
            <person name="Sirven C."/>
            <person name="Soanes D.M."/>
            <person name="Talbot N.J."/>
            <person name="Templeton M."/>
            <person name="Yandava C."/>
            <person name="Yarden O."/>
            <person name="Zeng Q."/>
            <person name="Rollins J.A."/>
            <person name="Lebrun M.H."/>
            <person name="Dickman M."/>
        </authorList>
    </citation>
    <scope>NUCLEOTIDE SEQUENCE [LARGE SCALE GENOMIC DNA]</scope>
    <source>
        <strain evidence="2">T4</strain>
    </source>
</reference>